<reference evidence="1 2" key="1">
    <citation type="submission" date="2019-12" db="EMBL/GenBank/DDBJ databases">
        <authorList>
            <person name="Alioto T."/>
            <person name="Alioto T."/>
            <person name="Gomez Garrido J."/>
        </authorList>
    </citation>
    <scope>NUCLEOTIDE SEQUENCE [LARGE SCALE GENOMIC DNA]</scope>
</reference>
<evidence type="ECO:0000313" key="1">
    <source>
        <dbReference type="EMBL" id="CAA2993468.1"/>
    </source>
</evidence>
<sequence>MRRDIMVNFVSSVQLRNKMTKGSRKMWSMVPCRSKKTSRTESQMDIEEILKMKLETITEEPEMMNKEKGVLMSHGSLSKKVMKKIHLKVKMGHLFTSHMSLKESYLLFMTGITSKGGLSGIPQY</sequence>
<evidence type="ECO:0000313" key="2">
    <source>
        <dbReference type="Proteomes" id="UP000594638"/>
    </source>
</evidence>
<proteinExistence type="predicted"/>
<dbReference type="Proteomes" id="UP000594638">
    <property type="component" value="Unassembled WGS sequence"/>
</dbReference>
<dbReference type="AlphaFoldDB" id="A0A8S0SPD9"/>
<dbReference type="EMBL" id="CACTIH010005450">
    <property type="protein sequence ID" value="CAA2993468.1"/>
    <property type="molecule type" value="Genomic_DNA"/>
</dbReference>
<organism evidence="1 2">
    <name type="scientific">Olea europaea subsp. europaea</name>
    <dbReference type="NCBI Taxonomy" id="158383"/>
    <lineage>
        <taxon>Eukaryota</taxon>
        <taxon>Viridiplantae</taxon>
        <taxon>Streptophyta</taxon>
        <taxon>Embryophyta</taxon>
        <taxon>Tracheophyta</taxon>
        <taxon>Spermatophyta</taxon>
        <taxon>Magnoliopsida</taxon>
        <taxon>eudicotyledons</taxon>
        <taxon>Gunneridae</taxon>
        <taxon>Pentapetalae</taxon>
        <taxon>asterids</taxon>
        <taxon>lamiids</taxon>
        <taxon>Lamiales</taxon>
        <taxon>Oleaceae</taxon>
        <taxon>Oleeae</taxon>
        <taxon>Olea</taxon>
    </lineage>
</organism>
<keyword evidence="2" id="KW-1185">Reference proteome</keyword>
<protein>
    <submittedName>
        <fullName evidence="1">Uncharacterized protein</fullName>
    </submittedName>
</protein>
<accession>A0A8S0SPD9</accession>
<dbReference type="OrthoDB" id="1936426at2759"/>
<gene>
    <name evidence="1" type="ORF">OLEA9_A014198</name>
</gene>
<name>A0A8S0SPD9_OLEEU</name>
<comment type="caution">
    <text evidence="1">The sequence shown here is derived from an EMBL/GenBank/DDBJ whole genome shotgun (WGS) entry which is preliminary data.</text>
</comment>
<dbReference type="Gramene" id="OE9A014198T1">
    <property type="protein sequence ID" value="OE9A014198C1"/>
    <property type="gene ID" value="OE9A014198"/>
</dbReference>